<dbReference type="GO" id="GO:0016747">
    <property type="term" value="F:acyltransferase activity, transferring groups other than amino-acyl groups"/>
    <property type="evidence" value="ECO:0007669"/>
    <property type="project" value="InterPro"/>
</dbReference>
<keyword evidence="2" id="KW-0808">Transferase</keyword>
<protein>
    <submittedName>
        <fullName evidence="2">Acetyltransferase, GNAT</fullName>
    </submittedName>
</protein>
<dbReference type="InterPro" id="IPR016181">
    <property type="entry name" value="Acyl_CoA_acyltransferase"/>
</dbReference>
<reference evidence="2" key="1">
    <citation type="submission" date="2014-07" db="EMBL/GenBank/DDBJ databases">
        <authorList>
            <person name="Hornung V.Bastian."/>
        </authorList>
    </citation>
    <scope>NUCLEOTIDE SEQUENCE</scope>
    <source>
        <strain evidence="2">PCE-S</strain>
    </source>
</reference>
<organism evidence="2">
    <name type="scientific">Desulfitobacterium hafniense</name>
    <name type="common">Desulfitobacterium frappieri</name>
    <dbReference type="NCBI Taxonomy" id="49338"/>
    <lineage>
        <taxon>Bacteria</taxon>
        <taxon>Bacillati</taxon>
        <taxon>Bacillota</taxon>
        <taxon>Clostridia</taxon>
        <taxon>Eubacteriales</taxon>
        <taxon>Desulfitobacteriaceae</taxon>
        <taxon>Desulfitobacterium</taxon>
    </lineage>
</organism>
<evidence type="ECO:0000259" key="1">
    <source>
        <dbReference type="PROSITE" id="PS51186"/>
    </source>
</evidence>
<sequence length="172" mass="20022">MYIETERLILRKPIREDFAEYWLMKNDPMATMYTGGITPYTYEERYKMFKEEWVDSGQNSEFAVIEKESSMYIGYCGIRYCDVMGENELLYGLCPNSWNKGYGYEAAKAVLDYGFSVLKLACIAAAVNPQNTYSEKILAKLELNYAGELAMTGMEKLRKYVLNVEQYNQRRV</sequence>
<dbReference type="InterPro" id="IPR051531">
    <property type="entry name" value="N-acetyltransferase"/>
</dbReference>
<dbReference type="AlphaFoldDB" id="A0A098AYT2"/>
<dbReference type="EMBL" id="LK996017">
    <property type="protein sequence ID" value="CDX01783.1"/>
    <property type="molecule type" value="Genomic_DNA"/>
</dbReference>
<feature type="domain" description="N-acetyltransferase" evidence="1">
    <location>
        <begin position="8"/>
        <end position="172"/>
    </location>
</feature>
<dbReference type="SUPFAM" id="SSF55729">
    <property type="entry name" value="Acyl-CoA N-acyltransferases (Nat)"/>
    <property type="match status" value="1"/>
</dbReference>
<evidence type="ECO:0000313" key="2">
    <source>
        <dbReference type="EMBL" id="CDX01783.1"/>
    </source>
</evidence>
<dbReference type="Pfam" id="PF13302">
    <property type="entry name" value="Acetyltransf_3"/>
    <property type="match status" value="1"/>
</dbReference>
<dbReference type="RefSeq" id="WP_208925585.1">
    <property type="nucleotide sequence ID" value="NZ_JAYFNZ010000044.1"/>
</dbReference>
<dbReference type="Gene3D" id="3.40.630.30">
    <property type="match status" value="1"/>
</dbReference>
<dbReference type="PATRIC" id="fig|49338.4.peg.2041"/>
<dbReference type="InterPro" id="IPR000182">
    <property type="entry name" value="GNAT_dom"/>
</dbReference>
<dbReference type="PANTHER" id="PTHR43792">
    <property type="entry name" value="GNAT FAMILY, PUTATIVE (AFU_ORTHOLOGUE AFUA_3G00765)-RELATED-RELATED"/>
    <property type="match status" value="1"/>
</dbReference>
<proteinExistence type="predicted"/>
<dbReference type="PANTHER" id="PTHR43792:SF1">
    <property type="entry name" value="N-ACETYLTRANSFERASE DOMAIN-CONTAINING PROTEIN"/>
    <property type="match status" value="1"/>
</dbReference>
<dbReference type="PROSITE" id="PS51186">
    <property type="entry name" value="GNAT"/>
    <property type="match status" value="1"/>
</dbReference>
<accession>A0A098AYT2</accession>
<name>A0A098AYT2_DESHA</name>
<gene>
    <name evidence="2" type="ORF">DPCES_1896</name>
</gene>